<dbReference type="PROSITE" id="PS51756">
    <property type="entry name" value="LXG"/>
    <property type="match status" value="1"/>
</dbReference>
<sequence>MRKMKIADMNLFHEGISERLSSLSRLEQNLQNLLETVESFSAMEDVLKGNGGSAIRSFYANCHAPFLEFLGKFIQHYTNTLQKISSALIDLEPDANGYIRVSYLEGELDHALTTVTNHTISLVDETNGILGKVADIVTLPRLNDSQFIHESRTARSHKDDSVMKLNEFDAQQSSVLESVEADLNALEKWIFELEGLVKENLTGVDFPSGSWEEYTSTDPNLARITGKEANLVEVSSGEGNESAKDAHSITPYMYAAKNTVGYMKKSNTGIREGISSFRMYMAAKNNGMTVTKTYDPRKKTYGYRINATGNALKALGVEPDRRAFKDLMHGVPKNGRNLKPEHYEKAAKNTTILKYASKKPGQSGWSAVGEKALDKVPALKYWNDQASLYEKAKTVGGALLRGAGKSLKDTVDIKSIAKSGAFKGATKSLGPIGAGLTYYSNYNTAVEDGLAGKEAAGRAAVDTAIDTAVGGGVQAAFTAAGTVFIPIPGVGTAIGVAAGIAANTLLNKKDKKTGKSVMDKIKGWFH</sequence>
<evidence type="ECO:0000256" key="2">
    <source>
        <dbReference type="SAM" id="Coils"/>
    </source>
</evidence>
<name>A0A5D4M7C4_9BACI</name>
<organism evidence="5 6">
    <name type="scientific">Rossellomorea vietnamensis</name>
    <dbReference type="NCBI Taxonomy" id="218284"/>
    <lineage>
        <taxon>Bacteria</taxon>
        <taxon>Bacillati</taxon>
        <taxon>Bacillota</taxon>
        <taxon>Bacilli</taxon>
        <taxon>Bacillales</taxon>
        <taxon>Bacillaceae</taxon>
        <taxon>Rossellomorea</taxon>
    </lineage>
</organism>
<evidence type="ECO:0000256" key="3">
    <source>
        <dbReference type="SAM" id="Phobius"/>
    </source>
</evidence>
<evidence type="ECO:0000259" key="4">
    <source>
        <dbReference type="PROSITE" id="PS51756"/>
    </source>
</evidence>
<gene>
    <name evidence="5" type="ORF">FZC84_19340</name>
</gene>
<keyword evidence="3" id="KW-0812">Transmembrane</keyword>
<dbReference type="EMBL" id="VTEG01000021">
    <property type="protein sequence ID" value="TYR97388.1"/>
    <property type="molecule type" value="Genomic_DNA"/>
</dbReference>
<reference evidence="5 6" key="1">
    <citation type="submission" date="2019-08" db="EMBL/GenBank/DDBJ databases">
        <title>Bacillus genomes from the desert of Cuatro Cienegas, Coahuila.</title>
        <authorList>
            <person name="Olmedo-Alvarez G."/>
        </authorList>
    </citation>
    <scope>NUCLEOTIDE SEQUENCE [LARGE SCALE GENOMIC DNA]</scope>
    <source>
        <strain evidence="5 6">CH128b_4D</strain>
    </source>
</reference>
<keyword evidence="3" id="KW-0472">Membrane</keyword>
<comment type="caution">
    <text evidence="5">The sequence shown here is derived from an EMBL/GenBank/DDBJ whole genome shotgun (WGS) entry which is preliminary data.</text>
</comment>
<evidence type="ECO:0000256" key="1">
    <source>
        <dbReference type="ARBA" id="ARBA00034117"/>
    </source>
</evidence>
<dbReference type="RefSeq" id="WP_113927146.1">
    <property type="nucleotide sequence ID" value="NZ_VTEG01000021.1"/>
</dbReference>
<proteinExistence type="inferred from homology"/>
<evidence type="ECO:0000313" key="6">
    <source>
        <dbReference type="Proteomes" id="UP000325182"/>
    </source>
</evidence>
<evidence type="ECO:0000313" key="5">
    <source>
        <dbReference type="EMBL" id="TYR97388.1"/>
    </source>
</evidence>
<keyword evidence="3" id="KW-1133">Transmembrane helix</keyword>
<feature type="coiled-coil region" evidence="2">
    <location>
        <begin position="16"/>
        <end position="43"/>
    </location>
</feature>
<keyword evidence="2" id="KW-0175">Coiled coil</keyword>
<dbReference type="Proteomes" id="UP000325182">
    <property type="component" value="Unassembled WGS sequence"/>
</dbReference>
<dbReference type="Pfam" id="PF04740">
    <property type="entry name" value="LXG"/>
    <property type="match status" value="1"/>
</dbReference>
<feature type="domain" description="LXG" evidence="4">
    <location>
        <begin position="3"/>
        <end position="242"/>
    </location>
</feature>
<comment type="similarity">
    <text evidence="1">In the N-terminal section; belongs to the LXG family.</text>
</comment>
<dbReference type="InterPro" id="IPR006829">
    <property type="entry name" value="LXG_dom"/>
</dbReference>
<feature type="transmembrane region" description="Helical" evidence="3">
    <location>
        <begin position="483"/>
        <end position="506"/>
    </location>
</feature>
<dbReference type="AlphaFoldDB" id="A0A5D4M7C4"/>
<accession>A0A5D4M7C4</accession>
<protein>
    <submittedName>
        <fullName evidence="5">Transposase</fullName>
    </submittedName>
</protein>